<dbReference type="EMBL" id="MU863628">
    <property type="protein sequence ID" value="KAK4103746.1"/>
    <property type="molecule type" value="Genomic_DNA"/>
</dbReference>
<proteinExistence type="predicted"/>
<reference evidence="1" key="1">
    <citation type="journal article" date="2023" name="Mol. Phylogenet. Evol.">
        <title>Genome-scale phylogeny and comparative genomics of the fungal order Sordariales.</title>
        <authorList>
            <person name="Hensen N."/>
            <person name="Bonometti L."/>
            <person name="Westerberg I."/>
            <person name="Brannstrom I.O."/>
            <person name="Guillou S."/>
            <person name="Cros-Aarteil S."/>
            <person name="Calhoun S."/>
            <person name="Haridas S."/>
            <person name="Kuo A."/>
            <person name="Mondo S."/>
            <person name="Pangilinan J."/>
            <person name="Riley R."/>
            <person name="LaButti K."/>
            <person name="Andreopoulos B."/>
            <person name="Lipzen A."/>
            <person name="Chen C."/>
            <person name="Yan M."/>
            <person name="Daum C."/>
            <person name="Ng V."/>
            <person name="Clum A."/>
            <person name="Steindorff A."/>
            <person name="Ohm R.A."/>
            <person name="Martin F."/>
            <person name="Silar P."/>
            <person name="Natvig D.O."/>
            <person name="Lalanne C."/>
            <person name="Gautier V."/>
            <person name="Ament-Velasquez S.L."/>
            <person name="Kruys A."/>
            <person name="Hutchinson M.I."/>
            <person name="Powell A.J."/>
            <person name="Barry K."/>
            <person name="Miller A.N."/>
            <person name="Grigoriev I.V."/>
            <person name="Debuchy R."/>
            <person name="Gladieux P."/>
            <person name="Hiltunen Thoren M."/>
            <person name="Johannesson H."/>
        </authorList>
    </citation>
    <scope>NUCLEOTIDE SEQUENCE</scope>
    <source>
        <strain evidence="1">CBS 757.83</strain>
    </source>
</reference>
<dbReference type="AlphaFoldDB" id="A0AAN6Q6D6"/>
<accession>A0AAN6Q6D6</accession>
<dbReference type="Proteomes" id="UP001305647">
    <property type="component" value="Unassembled WGS sequence"/>
</dbReference>
<protein>
    <submittedName>
        <fullName evidence="1">Uncharacterized protein</fullName>
    </submittedName>
</protein>
<sequence>MDMASAPADNGEWVLRLPSEAGKRLFWTLNGPLEAAIQVAPSEFYEPGDVMETYFGPDGSPHPVSQASPFEPPVSSITARVRCFDTWEHNWDSLHRLCGEYDDNPYPRRRGPRPDGETPDRLYLIECCGEKRPWAYNTFLQVTTQGELLTVHEYVSAVHPWLMAMRDTLLDVLGKIDDQPKLPSETKLAVLHLSPYALIIDHEDKWVTWHRKPPAPDPAAAQLSFEERQRLTMEREMARSAALIRAREEASALSRGARVD</sequence>
<gene>
    <name evidence="1" type="ORF">N658DRAFT_494239</name>
</gene>
<reference evidence="1" key="2">
    <citation type="submission" date="2023-05" db="EMBL/GenBank/DDBJ databases">
        <authorList>
            <consortium name="Lawrence Berkeley National Laboratory"/>
            <person name="Steindorff A."/>
            <person name="Hensen N."/>
            <person name="Bonometti L."/>
            <person name="Westerberg I."/>
            <person name="Brannstrom I.O."/>
            <person name="Guillou S."/>
            <person name="Cros-Aarteil S."/>
            <person name="Calhoun S."/>
            <person name="Haridas S."/>
            <person name="Kuo A."/>
            <person name="Mondo S."/>
            <person name="Pangilinan J."/>
            <person name="Riley R."/>
            <person name="Labutti K."/>
            <person name="Andreopoulos B."/>
            <person name="Lipzen A."/>
            <person name="Chen C."/>
            <person name="Yanf M."/>
            <person name="Daum C."/>
            <person name="Ng V."/>
            <person name="Clum A."/>
            <person name="Ohm R."/>
            <person name="Martin F."/>
            <person name="Silar P."/>
            <person name="Natvig D."/>
            <person name="Lalanne C."/>
            <person name="Gautier V."/>
            <person name="Ament-Velasquez S.L."/>
            <person name="Kruys A."/>
            <person name="Hutchinson M.I."/>
            <person name="Powell A.J."/>
            <person name="Barry K."/>
            <person name="Miller A.N."/>
            <person name="Grigoriev I.V."/>
            <person name="Debuchy R."/>
            <person name="Gladieux P."/>
            <person name="Thoren M.H."/>
            <person name="Johannesson H."/>
        </authorList>
    </citation>
    <scope>NUCLEOTIDE SEQUENCE</scope>
    <source>
        <strain evidence="1">CBS 757.83</strain>
    </source>
</reference>
<organism evidence="1 2">
    <name type="scientific">Parathielavia hyrcaniae</name>
    <dbReference type="NCBI Taxonomy" id="113614"/>
    <lineage>
        <taxon>Eukaryota</taxon>
        <taxon>Fungi</taxon>
        <taxon>Dikarya</taxon>
        <taxon>Ascomycota</taxon>
        <taxon>Pezizomycotina</taxon>
        <taxon>Sordariomycetes</taxon>
        <taxon>Sordariomycetidae</taxon>
        <taxon>Sordariales</taxon>
        <taxon>Chaetomiaceae</taxon>
        <taxon>Parathielavia</taxon>
    </lineage>
</organism>
<evidence type="ECO:0000313" key="2">
    <source>
        <dbReference type="Proteomes" id="UP001305647"/>
    </source>
</evidence>
<name>A0AAN6Q6D6_9PEZI</name>
<evidence type="ECO:0000313" key="1">
    <source>
        <dbReference type="EMBL" id="KAK4103746.1"/>
    </source>
</evidence>
<keyword evidence="2" id="KW-1185">Reference proteome</keyword>
<comment type="caution">
    <text evidence="1">The sequence shown here is derived from an EMBL/GenBank/DDBJ whole genome shotgun (WGS) entry which is preliminary data.</text>
</comment>